<protein>
    <recommendedName>
        <fullName evidence="4">GP-PDE domain-containing protein</fullName>
    </recommendedName>
</protein>
<dbReference type="Proteomes" id="UP000186309">
    <property type="component" value="Chromosome"/>
</dbReference>
<dbReference type="AlphaFoldDB" id="A0A1U7CLH7"/>
<evidence type="ECO:0000256" key="1">
    <source>
        <dbReference type="SAM" id="SignalP"/>
    </source>
</evidence>
<evidence type="ECO:0008006" key="4">
    <source>
        <dbReference type="Google" id="ProtNLM"/>
    </source>
</evidence>
<dbReference type="EMBL" id="CP019082">
    <property type="protein sequence ID" value="APW59779.1"/>
    <property type="molecule type" value="Genomic_DNA"/>
</dbReference>
<evidence type="ECO:0000313" key="3">
    <source>
        <dbReference type="Proteomes" id="UP000186309"/>
    </source>
</evidence>
<name>A0A1U7CLH7_9BACT</name>
<sequence length="315" mass="34095">MFMKIVRSATLLTFALSPASFADGPSRPLPISAHNCYAENRTDNPRLNEALALGIDNIEIDLGWDDAAKQLIIGHDATPRPGVAYPRLETSLIPVLEARLKAPRPDGAPTVLTIDWKTGKPEAVRLFNDLLDAHAEWFSSAPKSPDSPLTTRRITVCFSGSEAAKDAYDALIPSGGVYRAFRDRVIGAGARYEADVATYIPGPSTAYLRFLAFHWGAIERGGPASAGDWTRADADRLGALTALAHSRGFRIRIYSLNGHTGPLNGGYRFVDDEAARVRWIASSAAGVDWVAGDEYREMVEALRNLSSNTLPESGS</sequence>
<proteinExistence type="predicted"/>
<dbReference type="KEGG" id="pbor:BSF38_01235"/>
<evidence type="ECO:0000313" key="2">
    <source>
        <dbReference type="EMBL" id="APW59779.1"/>
    </source>
</evidence>
<reference evidence="3" key="1">
    <citation type="submission" date="2016-12" db="EMBL/GenBank/DDBJ databases">
        <title>Comparative genomics of four Isosphaeraceae planctomycetes: a common pool of plasmids and glycoside hydrolase genes.</title>
        <authorList>
            <person name="Ivanova A."/>
        </authorList>
    </citation>
    <scope>NUCLEOTIDE SEQUENCE [LARGE SCALE GENOMIC DNA]</scope>
    <source>
        <strain evidence="3">PX4</strain>
    </source>
</reference>
<feature type="signal peptide" evidence="1">
    <location>
        <begin position="1"/>
        <end position="22"/>
    </location>
</feature>
<gene>
    <name evidence="2" type="ORF">BSF38_01235</name>
</gene>
<keyword evidence="3" id="KW-1185">Reference proteome</keyword>
<organism evidence="2 3">
    <name type="scientific">Paludisphaera borealis</name>
    <dbReference type="NCBI Taxonomy" id="1387353"/>
    <lineage>
        <taxon>Bacteria</taxon>
        <taxon>Pseudomonadati</taxon>
        <taxon>Planctomycetota</taxon>
        <taxon>Planctomycetia</taxon>
        <taxon>Isosphaerales</taxon>
        <taxon>Isosphaeraceae</taxon>
        <taxon>Paludisphaera</taxon>
    </lineage>
</organism>
<keyword evidence="1" id="KW-0732">Signal</keyword>
<accession>A0A1U7CLH7</accession>
<feature type="chain" id="PRO_5012730524" description="GP-PDE domain-containing protein" evidence="1">
    <location>
        <begin position="23"/>
        <end position="315"/>
    </location>
</feature>
<dbReference type="STRING" id="1387353.BSF38_01235"/>